<feature type="transmembrane region" description="Helical" evidence="1">
    <location>
        <begin position="7"/>
        <end position="27"/>
    </location>
</feature>
<dbReference type="Proteomes" id="UP000076962">
    <property type="component" value="Unassembled WGS sequence"/>
</dbReference>
<name>A0A0A6NYU6_9GAMM</name>
<accession>A0A0A6NYU6</accession>
<keyword evidence="3" id="KW-1185">Reference proteome</keyword>
<protein>
    <submittedName>
        <fullName evidence="2">O-antigen polymerase</fullName>
    </submittedName>
</protein>
<evidence type="ECO:0000256" key="1">
    <source>
        <dbReference type="SAM" id="Phobius"/>
    </source>
</evidence>
<keyword evidence="1" id="KW-0812">Transmembrane</keyword>
<evidence type="ECO:0000313" key="3">
    <source>
        <dbReference type="Proteomes" id="UP000076962"/>
    </source>
</evidence>
<feature type="transmembrane region" description="Helical" evidence="1">
    <location>
        <begin position="206"/>
        <end position="232"/>
    </location>
</feature>
<proteinExistence type="predicted"/>
<gene>
    <name evidence="2" type="ORF">THIOM_002370</name>
</gene>
<dbReference type="EMBL" id="LUTY01001342">
    <property type="protein sequence ID" value="OAD21855.1"/>
    <property type="molecule type" value="Genomic_DNA"/>
</dbReference>
<organism evidence="2 3">
    <name type="scientific">Candidatus Thiomargarita nelsonii</name>
    <dbReference type="NCBI Taxonomy" id="1003181"/>
    <lineage>
        <taxon>Bacteria</taxon>
        <taxon>Pseudomonadati</taxon>
        <taxon>Pseudomonadota</taxon>
        <taxon>Gammaproteobacteria</taxon>
        <taxon>Thiotrichales</taxon>
        <taxon>Thiotrichaceae</taxon>
        <taxon>Thiomargarita</taxon>
    </lineage>
</organism>
<feature type="transmembrane region" description="Helical" evidence="1">
    <location>
        <begin position="252"/>
        <end position="274"/>
    </location>
</feature>
<feature type="transmembrane region" description="Helical" evidence="1">
    <location>
        <begin position="351"/>
        <end position="374"/>
    </location>
</feature>
<feature type="transmembrane region" description="Helical" evidence="1">
    <location>
        <begin position="61"/>
        <end position="83"/>
    </location>
</feature>
<reference evidence="2 3" key="1">
    <citation type="submission" date="2016-05" db="EMBL/GenBank/DDBJ databases">
        <title>Single-cell genome of chain-forming Candidatus Thiomargarita nelsonii and comparison to other large sulfur-oxidizing bacteria.</title>
        <authorList>
            <person name="Winkel M."/>
            <person name="Salman V."/>
            <person name="Woyke T."/>
            <person name="Schulz-Vogt H."/>
            <person name="Richter M."/>
            <person name="Flood B."/>
            <person name="Bailey J."/>
            <person name="Amann R."/>
            <person name="Mussmann M."/>
        </authorList>
    </citation>
    <scope>NUCLEOTIDE SEQUENCE [LARGE SCALE GENOMIC DNA]</scope>
    <source>
        <strain evidence="2 3">THI036</strain>
    </source>
</reference>
<evidence type="ECO:0000313" key="2">
    <source>
        <dbReference type="EMBL" id="OAD21855.1"/>
    </source>
</evidence>
<keyword evidence="1" id="KW-1133">Transmembrane helix</keyword>
<feature type="transmembrane region" description="Helical" evidence="1">
    <location>
        <begin position="89"/>
        <end position="106"/>
    </location>
</feature>
<feature type="transmembrane region" description="Helical" evidence="1">
    <location>
        <begin position="118"/>
        <end position="136"/>
    </location>
</feature>
<feature type="transmembrane region" description="Helical" evidence="1">
    <location>
        <begin position="177"/>
        <end position="194"/>
    </location>
</feature>
<feature type="transmembrane region" description="Helical" evidence="1">
    <location>
        <begin position="33"/>
        <end position="49"/>
    </location>
</feature>
<comment type="caution">
    <text evidence="2">The sequence shown here is derived from an EMBL/GenBank/DDBJ whole genome shotgun (WGS) entry which is preliminary data.</text>
</comment>
<sequence length="450" mass="51060">MATKRLNWIGFGLVIWYLLGIYTGVHLYSGKSLLVPFFVAGIAGSLLLIKNKKRIRVQHITAIGAIVLIAWLSVLFKGVDVFFIERFKGVVQITYSILLAYGFFLELSSWEKEQIAKLFYYCCLLILIGCALENYTPFKLLSDNFRQAVFKTGVYEGVARDISMFGMERPKLFTSEPSHVSKFLLFSMFLWLAFSQDKDKYIKVLVFAAAGVLLIGSPIVVLIIPISFVIAIYLEGNGLSRFLKKMTPKKFLLSFVFVFFVLLLIFVIQMTLLANRFAAVASGKADGSSIIRVIAPPLITFDVLKEYPMWGAGITGKEMVADKVFFRLRMGFGLTSIKNTKSATNMISNIFWLHWIYFGLFGGILMVWAIYLLMKVLGVKHYLYCLFLMLIFSQVMGGYVGAKTWMFFIGIFLTSVLMTKEQRYGTFKEQRYTVIAYLLVGDSKKNSLTT</sequence>
<keyword evidence="1" id="KW-0472">Membrane</keyword>
<feature type="transmembrane region" description="Helical" evidence="1">
    <location>
        <begin position="386"/>
        <end position="413"/>
    </location>
</feature>
<dbReference type="AlphaFoldDB" id="A0A0A6NYU6"/>